<feature type="transmembrane region" description="Helical" evidence="7">
    <location>
        <begin position="218"/>
        <end position="241"/>
    </location>
</feature>
<keyword evidence="10" id="KW-1185">Reference proteome</keyword>
<reference evidence="9 10" key="1">
    <citation type="submission" date="2018-03" db="EMBL/GenBank/DDBJ databases">
        <title>Comparative genomics illustrates the genes involved in a hyperalkaliphilic mechanisms of Serpentinomonas isolated from highly-alkaline calcium-rich serpentinized springs.</title>
        <authorList>
            <person name="Suzuki S."/>
            <person name="Ishii S."/>
            <person name="Walworth N."/>
            <person name="Bird L."/>
            <person name="Kuenen J.G."/>
            <person name="Nealson K.H."/>
        </authorList>
    </citation>
    <scope>NUCLEOTIDE SEQUENCE [LARGE SCALE GENOMIC DNA]</scope>
    <source>
        <strain evidence="9 10">P1</strain>
    </source>
</reference>
<feature type="domain" description="ABC transmembrane type-1" evidence="8">
    <location>
        <begin position="58"/>
        <end position="239"/>
    </location>
</feature>
<evidence type="ECO:0000313" key="10">
    <source>
        <dbReference type="Proteomes" id="UP000238589"/>
    </source>
</evidence>
<dbReference type="PANTHER" id="PTHR30151:SF20">
    <property type="entry name" value="ABC TRANSPORTER PERMEASE PROTEIN HI_0355-RELATED"/>
    <property type="match status" value="1"/>
</dbReference>
<dbReference type="InterPro" id="IPR035906">
    <property type="entry name" value="MetI-like_sf"/>
</dbReference>
<dbReference type="GO" id="GO:0005886">
    <property type="term" value="C:plasma membrane"/>
    <property type="evidence" value="ECO:0007669"/>
    <property type="project" value="UniProtKB-SubCell"/>
</dbReference>
<evidence type="ECO:0000256" key="3">
    <source>
        <dbReference type="ARBA" id="ARBA00022475"/>
    </source>
</evidence>
<dbReference type="EMBL" id="PVLQ01000027">
    <property type="protein sequence ID" value="PRD65583.1"/>
    <property type="molecule type" value="Genomic_DNA"/>
</dbReference>
<comment type="subcellular location">
    <subcellularLocation>
        <location evidence="1 7">Cell membrane</location>
        <topology evidence="1 7">Multi-pass membrane protein</topology>
    </subcellularLocation>
</comment>
<evidence type="ECO:0000256" key="7">
    <source>
        <dbReference type="RuleBase" id="RU363032"/>
    </source>
</evidence>
<keyword evidence="2 7" id="KW-0813">Transport</keyword>
<proteinExistence type="inferred from homology"/>
<organism evidence="9 10">
    <name type="scientific">Malikia granosa</name>
    <dbReference type="NCBI Taxonomy" id="263067"/>
    <lineage>
        <taxon>Bacteria</taxon>
        <taxon>Pseudomonadati</taxon>
        <taxon>Pseudomonadota</taxon>
        <taxon>Betaproteobacteria</taxon>
        <taxon>Burkholderiales</taxon>
        <taxon>Comamonadaceae</taxon>
        <taxon>Malikia</taxon>
    </lineage>
</organism>
<dbReference type="Pfam" id="PF00528">
    <property type="entry name" value="BPD_transp_1"/>
    <property type="match status" value="1"/>
</dbReference>
<dbReference type="Proteomes" id="UP000238589">
    <property type="component" value="Unassembled WGS sequence"/>
</dbReference>
<dbReference type="RefSeq" id="WP_105748108.1">
    <property type="nucleotide sequence ID" value="NZ_PVLQ01000027.1"/>
</dbReference>
<dbReference type="PROSITE" id="PS50928">
    <property type="entry name" value="ABC_TM1"/>
    <property type="match status" value="1"/>
</dbReference>
<evidence type="ECO:0000256" key="2">
    <source>
        <dbReference type="ARBA" id="ARBA00022448"/>
    </source>
</evidence>
<feature type="transmembrane region" description="Helical" evidence="7">
    <location>
        <begin position="60"/>
        <end position="84"/>
    </location>
</feature>
<evidence type="ECO:0000256" key="1">
    <source>
        <dbReference type="ARBA" id="ARBA00004651"/>
    </source>
</evidence>
<dbReference type="Gene3D" id="1.10.3720.10">
    <property type="entry name" value="MetI-like"/>
    <property type="match status" value="1"/>
</dbReference>
<keyword evidence="5 7" id="KW-1133">Transmembrane helix</keyword>
<accession>A0A2S9K547</accession>
<comment type="caution">
    <text evidence="9">The sequence shown here is derived from an EMBL/GenBank/DDBJ whole genome shotgun (WGS) entry which is preliminary data.</text>
</comment>
<name>A0A2S9K547_9BURK</name>
<keyword evidence="6 7" id="KW-0472">Membrane</keyword>
<protein>
    <submittedName>
        <fullName evidence="9">ABC transporter permease</fullName>
    </submittedName>
</protein>
<evidence type="ECO:0000256" key="6">
    <source>
        <dbReference type="ARBA" id="ARBA00023136"/>
    </source>
</evidence>
<keyword evidence="4 7" id="KW-0812">Transmembrane</keyword>
<dbReference type="AlphaFoldDB" id="A0A2S9K547"/>
<evidence type="ECO:0000313" key="9">
    <source>
        <dbReference type="EMBL" id="PRD65583.1"/>
    </source>
</evidence>
<gene>
    <name evidence="9" type="ORF">C6P64_08390</name>
</gene>
<keyword evidence="3" id="KW-1003">Cell membrane</keyword>
<dbReference type="PANTHER" id="PTHR30151">
    <property type="entry name" value="ALKANE SULFONATE ABC TRANSPORTER-RELATED, MEMBRANE SUBUNIT"/>
    <property type="match status" value="1"/>
</dbReference>
<dbReference type="InterPro" id="IPR000515">
    <property type="entry name" value="MetI-like"/>
</dbReference>
<dbReference type="OrthoDB" id="8138334at2"/>
<dbReference type="CDD" id="cd06261">
    <property type="entry name" value="TM_PBP2"/>
    <property type="match status" value="1"/>
</dbReference>
<evidence type="ECO:0000259" key="8">
    <source>
        <dbReference type="PROSITE" id="PS50928"/>
    </source>
</evidence>
<dbReference type="SUPFAM" id="SSF161098">
    <property type="entry name" value="MetI-like"/>
    <property type="match status" value="1"/>
</dbReference>
<evidence type="ECO:0000256" key="5">
    <source>
        <dbReference type="ARBA" id="ARBA00022989"/>
    </source>
</evidence>
<comment type="similarity">
    <text evidence="7">Belongs to the binding-protein-dependent transport system permease family.</text>
</comment>
<dbReference type="GO" id="GO:0055085">
    <property type="term" value="P:transmembrane transport"/>
    <property type="evidence" value="ECO:0007669"/>
    <property type="project" value="InterPro"/>
</dbReference>
<evidence type="ECO:0000256" key="4">
    <source>
        <dbReference type="ARBA" id="ARBA00022692"/>
    </source>
</evidence>
<sequence>MKRLFDAGISLLLGLGLLLAWELSTRWWQLSALVLPAPSQVGRALWQGFATGYWWPHLGQTLASVGLGLVLGAALGFGSGLLLGQSRRLRRWLTPYLVLSQVTPKLALAPLFIVWFGFGLLPTVVMTALICFFPLLENTLGALDQTDARQLELFRALGASRWQTLWRLQIPAGRHTLAAGLRVALVLAWVGAVVSEFISASQGLGAVIIGAQGSMDTALMFAALALIAALGISSYALLGALQRRWQ</sequence>